<organism evidence="2">
    <name type="scientific">Archaeoglobus fulgidus</name>
    <dbReference type="NCBI Taxonomy" id="2234"/>
    <lineage>
        <taxon>Archaea</taxon>
        <taxon>Methanobacteriati</taxon>
        <taxon>Methanobacteriota</taxon>
        <taxon>Archaeoglobi</taxon>
        <taxon>Archaeoglobales</taxon>
        <taxon>Archaeoglobaceae</taxon>
        <taxon>Archaeoglobus</taxon>
    </lineage>
</organism>
<keyword evidence="1" id="KW-0472">Membrane</keyword>
<keyword evidence="1" id="KW-1133">Transmembrane helix</keyword>
<comment type="caution">
    <text evidence="2">The sequence shown here is derived from an EMBL/GenBank/DDBJ whole genome shotgun (WGS) entry which is preliminary data.</text>
</comment>
<dbReference type="SUPFAM" id="SSF50998">
    <property type="entry name" value="Quinoprotein alcohol dehydrogenase-like"/>
    <property type="match status" value="1"/>
</dbReference>
<evidence type="ECO:0000256" key="1">
    <source>
        <dbReference type="SAM" id="Phobius"/>
    </source>
</evidence>
<protein>
    <submittedName>
        <fullName evidence="2">Uncharacterized protein</fullName>
    </submittedName>
</protein>
<keyword evidence="1" id="KW-0812">Transmembrane</keyword>
<feature type="transmembrane region" description="Helical" evidence="1">
    <location>
        <begin position="414"/>
        <end position="432"/>
    </location>
</feature>
<reference evidence="2" key="1">
    <citation type="journal article" date="2020" name="mSystems">
        <title>Genome- and Community-Level Interaction Insights into Carbon Utilization and Element Cycling Functions of Hydrothermarchaeota in Hydrothermal Sediment.</title>
        <authorList>
            <person name="Zhou Z."/>
            <person name="Liu Y."/>
            <person name="Xu W."/>
            <person name="Pan J."/>
            <person name="Luo Z.H."/>
            <person name="Li M."/>
        </authorList>
    </citation>
    <scope>NUCLEOTIDE SEQUENCE [LARGE SCALE GENOMIC DNA]</scope>
    <source>
        <strain evidence="2">SpSt-12</strain>
    </source>
</reference>
<dbReference type="PANTHER" id="PTHR42754">
    <property type="entry name" value="ENDOGLUCANASE"/>
    <property type="match status" value="1"/>
</dbReference>
<dbReference type="PANTHER" id="PTHR42754:SF1">
    <property type="entry name" value="LIPOPROTEIN"/>
    <property type="match status" value="1"/>
</dbReference>
<name>A0A7C2N9E7_ARCFL</name>
<evidence type="ECO:0000313" key="2">
    <source>
        <dbReference type="EMBL" id="HET21759.1"/>
    </source>
</evidence>
<gene>
    <name evidence="2" type="ORF">ENN70_06820</name>
</gene>
<sequence length="434" mass="47375">MFLTLIAYPVAALTVPFALISTDDGFVISGGVSDGTDVKALLIKIDSEGNPVWNRTFVADCKASIWSVAKLDDGYAVGGVAGCGEDGWVAKVDEDGNMVWQKTYGYRLTQEGVPTVVPDGREIIAAITVTACDDCENRDTWIIKFDGQGNELWKKELSFKEYDSIKMMKKTGDGGYIAVGAVSESIASLNYDVWIMKFDADMNEEWVKFLDLGFQDVAWDVAESDAGYTIAGVSWSDCVPCSMRSEGYARAFALQLNKSGSLTGKKFFDELGHVSSAWSVAGGEEVMIAGLAINETEKYIWLSTLNNTFAKISVNFKLLPVFGIVRMVKLEDGYLMVTSGCDGECIWTGRIGSDGRLLWEREYSFGAGKCSPEEPENEFSSGLDEENNTKVSNYEGEIIEISETGGDGNRSDSLFTGVVLILIAVVMVYAISRF</sequence>
<dbReference type="InterPro" id="IPR011047">
    <property type="entry name" value="Quinoprotein_ADH-like_sf"/>
</dbReference>
<proteinExistence type="predicted"/>
<dbReference type="EMBL" id="DSCQ01000082">
    <property type="protein sequence ID" value="HET21759.1"/>
    <property type="molecule type" value="Genomic_DNA"/>
</dbReference>
<accession>A0A7C2N9E7</accession>
<dbReference type="AlphaFoldDB" id="A0A7C2N9E7"/>